<evidence type="ECO:0000313" key="2">
    <source>
        <dbReference type="EMBL" id="MDR9891608.1"/>
    </source>
</evidence>
<dbReference type="Pfam" id="PF01636">
    <property type="entry name" value="APH"/>
    <property type="match status" value="1"/>
</dbReference>
<protein>
    <submittedName>
        <fullName evidence="2">Phosphotransferase</fullName>
    </submittedName>
</protein>
<accession>A0AAE4IV56</accession>
<dbReference type="SUPFAM" id="SSF56112">
    <property type="entry name" value="Protein kinase-like (PK-like)"/>
    <property type="match status" value="1"/>
</dbReference>
<dbReference type="InterPro" id="IPR011009">
    <property type="entry name" value="Kinase-like_dom_sf"/>
</dbReference>
<evidence type="ECO:0000313" key="3">
    <source>
        <dbReference type="Proteomes" id="UP001248822"/>
    </source>
</evidence>
<dbReference type="AlphaFoldDB" id="A0AAE4IV56"/>
<dbReference type="Proteomes" id="UP001248822">
    <property type="component" value="Unassembled WGS sequence"/>
</dbReference>
<proteinExistence type="predicted"/>
<dbReference type="InterPro" id="IPR002575">
    <property type="entry name" value="Aminoglycoside_PTrfase"/>
</dbReference>
<gene>
    <name evidence="2" type="ORF">O7047_15405</name>
</gene>
<sequence length="262" mass="29983">MSAIDLSRMGTAKVTLNVSSCGDAFIEKCPVGEVEYNFYQYAARELNQAGIATPKLLSADATLRKLRMEYIPHKLEQIDIANDDVIVILGRLHSFPANPEWCYHTHLWSERALEKSLILLALPDKSARQLRLLQKCSDVLFSYQNLISGDSNAGNWGRRENGDLVLFDWERFGKGSPAIDLAPLIKGMGTKQTFMDIAERYCQHSHLWNFKTLAREIAIAKAWIVTEVIVLLDERQKVEFPLYLNWYREHLPGWLDDVVKML</sequence>
<feature type="domain" description="Aminoglycoside phosphotransferase" evidence="1">
    <location>
        <begin position="35"/>
        <end position="206"/>
    </location>
</feature>
<organism evidence="2 3">
    <name type="scientific">Pseudenterobacter timonensis</name>
    <dbReference type="NCBI Taxonomy" id="1755099"/>
    <lineage>
        <taxon>Bacteria</taxon>
        <taxon>Pseudomonadati</taxon>
        <taxon>Pseudomonadota</taxon>
        <taxon>Gammaproteobacteria</taxon>
        <taxon>Enterobacterales</taxon>
        <taxon>Enterobacteriaceae</taxon>
        <taxon>Pseudenterobacter</taxon>
    </lineage>
</organism>
<name>A0AAE4IV56_9ENTR</name>
<evidence type="ECO:0000259" key="1">
    <source>
        <dbReference type="Pfam" id="PF01636"/>
    </source>
</evidence>
<dbReference type="EMBL" id="JAQGEC010000014">
    <property type="protein sequence ID" value="MDR9891608.1"/>
    <property type="molecule type" value="Genomic_DNA"/>
</dbReference>
<comment type="caution">
    <text evidence="2">The sequence shown here is derived from an EMBL/GenBank/DDBJ whole genome shotgun (WGS) entry which is preliminary data.</text>
</comment>
<dbReference type="RefSeq" id="WP_310826804.1">
    <property type="nucleotide sequence ID" value="NZ_JAQGEC010000014.1"/>
</dbReference>
<reference evidence="2" key="1">
    <citation type="submission" date="2022-12" db="EMBL/GenBank/DDBJ databases">
        <title>NDM-1 containing novel ST 2018 Pseudenterobacter timonensis.</title>
        <authorList>
            <person name="Halder G."/>
            <person name="Mandal S."/>
            <person name="Dutta S."/>
        </authorList>
    </citation>
    <scope>NUCLEOTIDE SEQUENCE</scope>
    <source>
        <strain evidence="2">CNCI147</strain>
    </source>
</reference>